<protein>
    <submittedName>
        <fullName evidence="2">DinB superfamily protein</fullName>
    </submittedName>
</protein>
<evidence type="ECO:0000313" key="3">
    <source>
        <dbReference type="Proteomes" id="UP000315017"/>
    </source>
</evidence>
<dbReference type="RefSeq" id="WP_145091620.1">
    <property type="nucleotide sequence ID" value="NZ_CP036274.1"/>
</dbReference>
<sequence length="161" mass="18232">MSTVERLLAAMQFNRTRTLALLDKIEHDAELHGALAYRPGPGRAHIAWQLMHIGITEELFATERLADKKAAYAELVPRFKGGSTPDDDIPTAAQIRQVLLDSRQHLLATLRTFDDSQLTWMPPALAERKLSFLDVLHILNWHEGHHQGQAHITLNLYKASR</sequence>
<dbReference type="Gene3D" id="1.20.120.450">
    <property type="entry name" value="dinb family like domain"/>
    <property type="match status" value="1"/>
</dbReference>
<dbReference type="EMBL" id="CP036274">
    <property type="protein sequence ID" value="QDU28773.1"/>
    <property type="molecule type" value="Genomic_DNA"/>
</dbReference>
<feature type="domain" description="DinB-like" evidence="1">
    <location>
        <begin position="12"/>
        <end position="150"/>
    </location>
</feature>
<dbReference type="SUPFAM" id="SSF109854">
    <property type="entry name" value="DinB/YfiT-like putative metalloenzymes"/>
    <property type="match status" value="1"/>
</dbReference>
<reference evidence="2 3" key="1">
    <citation type="submission" date="2019-02" db="EMBL/GenBank/DDBJ databases">
        <title>Deep-cultivation of Planctomycetes and their phenomic and genomic characterization uncovers novel biology.</title>
        <authorList>
            <person name="Wiegand S."/>
            <person name="Jogler M."/>
            <person name="Boedeker C."/>
            <person name="Pinto D."/>
            <person name="Vollmers J."/>
            <person name="Rivas-Marin E."/>
            <person name="Kohn T."/>
            <person name="Peeters S.H."/>
            <person name="Heuer A."/>
            <person name="Rast P."/>
            <person name="Oberbeckmann S."/>
            <person name="Bunk B."/>
            <person name="Jeske O."/>
            <person name="Meyerdierks A."/>
            <person name="Storesund J.E."/>
            <person name="Kallscheuer N."/>
            <person name="Luecker S."/>
            <person name="Lage O.M."/>
            <person name="Pohl T."/>
            <person name="Merkel B.J."/>
            <person name="Hornburger P."/>
            <person name="Mueller R.-W."/>
            <person name="Bruemmer F."/>
            <person name="Labrenz M."/>
            <person name="Spormann A.M."/>
            <person name="Op den Camp H."/>
            <person name="Overmann J."/>
            <person name="Amann R."/>
            <person name="Jetten M.S.M."/>
            <person name="Mascher T."/>
            <person name="Medema M.H."/>
            <person name="Devos D.P."/>
            <person name="Kaster A.-K."/>
            <person name="Ovreas L."/>
            <person name="Rohde M."/>
            <person name="Galperin M.Y."/>
            <person name="Jogler C."/>
        </authorList>
    </citation>
    <scope>NUCLEOTIDE SEQUENCE [LARGE SCALE GENOMIC DNA]</scope>
    <source>
        <strain evidence="2 3">ETA_A8</strain>
    </source>
</reference>
<dbReference type="Proteomes" id="UP000315017">
    <property type="component" value="Chromosome"/>
</dbReference>
<dbReference type="Pfam" id="PF12867">
    <property type="entry name" value="DinB_2"/>
    <property type="match status" value="1"/>
</dbReference>
<dbReference type="OrthoDB" id="213178at2"/>
<keyword evidence="3" id="KW-1185">Reference proteome</keyword>
<name>A0A517YEW7_9BACT</name>
<accession>A0A517YEW7</accession>
<dbReference type="InterPro" id="IPR034660">
    <property type="entry name" value="DinB/YfiT-like"/>
</dbReference>
<proteinExistence type="predicted"/>
<evidence type="ECO:0000313" key="2">
    <source>
        <dbReference type="EMBL" id="QDU28773.1"/>
    </source>
</evidence>
<dbReference type="KEGG" id="aagg:ETAA8_38780"/>
<evidence type="ECO:0000259" key="1">
    <source>
        <dbReference type="Pfam" id="PF12867"/>
    </source>
</evidence>
<gene>
    <name evidence="2" type="ORF">ETAA8_38780</name>
</gene>
<dbReference type="InterPro" id="IPR024775">
    <property type="entry name" value="DinB-like"/>
</dbReference>
<organism evidence="2 3">
    <name type="scientific">Anatilimnocola aggregata</name>
    <dbReference type="NCBI Taxonomy" id="2528021"/>
    <lineage>
        <taxon>Bacteria</taxon>
        <taxon>Pseudomonadati</taxon>
        <taxon>Planctomycetota</taxon>
        <taxon>Planctomycetia</taxon>
        <taxon>Pirellulales</taxon>
        <taxon>Pirellulaceae</taxon>
        <taxon>Anatilimnocola</taxon>
    </lineage>
</organism>
<dbReference type="AlphaFoldDB" id="A0A517YEW7"/>